<gene>
    <name evidence="2" type="ORF">AYL99_07940</name>
</gene>
<reference evidence="2 3" key="1">
    <citation type="submission" date="2016-04" db="EMBL/GenBank/DDBJ databases">
        <title>Draft genome of Fonsecaea erecta CBS 125763.</title>
        <authorList>
            <person name="Weiss V.A."/>
            <person name="Vicente V.A."/>
            <person name="Raittz R.T."/>
            <person name="Moreno L.F."/>
            <person name="De Souza E.M."/>
            <person name="Pedrosa F.O."/>
            <person name="Steffens M.B."/>
            <person name="Faoro H."/>
            <person name="Tadra-Sfeir M.Z."/>
            <person name="Najafzadeh M.J."/>
            <person name="Felipe M.S."/>
            <person name="Teixeira M."/>
            <person name="Sun J."/>
            <person name="Xi L."/>
            <person name="Gomes R."/>
            <person name="De Azevedo C.M."/>
            <person name="Salgado C.G."/>
            <person name="Da Silva M.B."/>
            <person name="Nascimento M.F."/>
            <person name="Queiroz-Telles F."/>
            <person name="Attili D.S."/>
            <person name="Gorbushina A."/>
        </authorList>
    </citation>
    <scope>NUCLEOTIDE SEQUENCE [LARGE SCALE GENOMIC DNA]</scope>
    <source>
        <strain evidence="2 3">CBS 125763</strain>
    </source>
</reference>
<dbReference type="SUPFAM" id="SSF53335">
    <property type="entry name" value="S-adenosyl-L-methionine-dependent methyltransferases"/>
    <property type="match status" value="1"/>
</dbReference>
<comment type="caution">
    <text evidence="2">The sequence shown here is derived from an EMBL/GenBank/DDBJ whole genome shotgun (WGS) entry which is preliminary data.</text>
</comment>
<dbReference type="CDD" id="cd02440">
    <property type="entry name" value="AdoMet_MTases"/>
    <property type="match status" value="1"/>
</dbReference>
<accession>A0A178ZC10</accession>
<dbReference type="GeneID" id="30012108"/>
<dbReference type="OrthoDB" id="2013972at2759"/>
<dbReference type="AlphaFoldDB" id="A0A178ZC10"/>
<dbReference type="Pfam" id="PF13649">
    <property type="entry name" value="Methyltransf_25"/>
    <property type="match status" value="1"/>
</dbReference>
<dbReference type="EMBL" id="LVYI01000007">
    <property type="protein sequence ID" value="OAP57202.1"/>
    <property type="molecule type" value="Genomic_DNA"/>
</dbReference>
<sequence>MDPQFVEKLARVGEKITGEYGGLLLQHAKMDQLATASDSKNFAELVVLDEACGTGAIASRLLHMLDEETRAMTDLTLLDIAKPSLEYAERRLQKDGRKLQALRTLQADATDTKLPSSHFTHVFLGFGPMVFSNWRAALREIHRMLRPGGLAAMSTWGDGGWLPDVRAALASDPSLPRGPDAKELLEAFSPDSDWSDPSWITTTLQDFGFEDIQIKTVPRTGVLDGMEEFMTTVPMTLGNIIDKCWTPAQAEAHGERAKETLVKYVAEKYPSGEIKWDWVAHLITARKPAAAG</sequence>
<dbReference type="Gene3D" id="3.40.50.150">
    <property type="entry name" value="Vaccinia Virus protein VP39"/>
    <property type="match status" value="1"/>
</dbReference>
<dbReference type="RefSeq" id="XP_018690569.1">
    <property type="nucleotide sequence ID" value="XM_018839448.1"/>
</dbReference>
<proteinExistence type="predicted"/>
<dbReference type="InterPro" id="IPR029063">
    <property type="entry name" value="SAM-dependent_MTases_sf"/>
</dbReference>
<protein>
    <recommendedName>
        <fullName evidence="1">Methyltransferase domain-containing protein</fullName>
    </recommendedName>
</protein>
<organism evidence="2 3">
    <name type="scientific">Fonsecaea erecta</name>
    <dbReference type="NCBI Taxonomy" id="1367422"/>
    <lineage>
        <taxon>Eukaryota</taxon>
        <taxon>Fungi</taxon>
        <taxon>Dikarya</taxon>
        <taxon>Ascomycota</taxon>
        <taxon>Pezizomycotina</taxon>
        <taxon>Eurotiomycetes</taxon>
        <taxon>Chaetothyriomycetidae</taxon>
        <taxon>Chaetothyriales</taxon>
        <taxon>Herpotrichiellaceae</taxon>
        <taxon>Fonsecaea</taxon>
    </lineage>
</organism>
<evidence type="ECO:0000259" key="1">
    <source>
        <dbReference type="Pfam" id="PF13649"/>
    </source>
</evidence>
<evidence type="ECO:0000313" key="3">
    <source>
        <dbReference type="Proteomes" id="UP000078343"/>
    </source>
</evidence>
<name>A0A178ZC10_9EURO</name>
<evidence type="ECO:0000313" key="2">
    <source>
        <dbReference type="EMBL" id="OAP57202.1"/>
    </source>
</evidence>
<keyword evidence="3" id="KW-1185">Reference proteome</keyword>
<dbReference type="STRING" id="1367422.A0A178ZC10"/>
<feature type="domain" description="Methyltransferase" evidence="1">
    <location>
        <begin position="47"/>
        <end position="149"/>
    </location>
</feature>
<dbReference type="Proteomes" id="UP000078343">
    <property type="component" value="Unassembled WGS sequence"/>
</dbReference>
<dbReference type="InterPro" id="IPR041698">
    <property type="entry name" value="Methyltransf_25"/>
</dbReference>